<dbReference type="EMBL" id="LR215974">
    <property type="protein sequence ID" value="VFB05154.1"/>
    <property type="molecule type" value="Genomic_DNA"/>
</dbReference>
<dbReference type="RefSeq" id="WP_130915160.1">
    <property type="nucleotide sequence ID" value="NZ_LR215974.1"/>
</dbReference>
<organism evidence="1 2">
    <name type="scientific">Chryseobacterium taihuense</name>
    <dbReference type="NCBI Taxonomy" id="1141221"/>
    <lineage>
        <taxon>Bacteria</taxon>
        <taxon>Pseudomonadati</taxon>
        <taxon>Bacteroidota</taxon>
        <taxon>Flavobacteriia</taxon>
        <taxon>Flavobacteriales</taxon>
        <taxon>Weeksellaceae</taxon>
        <taxon>Chryseobacterium group</taxon>
        <taxon>Chryseobacterium</taxon>
    </lineage>
</organism>
<gene>
    <name evidence="1" type="ORF">NCTC12078_03209</name>
</gene>
<sequence>MLANSYAFHNGKNKFNINKNSLEFRKFKQKYSKIFNKQDLEFAFRISQKIIKLKPGEEQYFSTIVNFPSYKSRFIDLKNKSEYYFQISLQLPNEIIKELYNPIKEKNNDVVFTRQIFSNKIPLIYEVYNNNN</sequence>
<dbReference type="KEGG" id="ctai:NCTC12078_03209"/>
<accession>A0A4V6IDX3</accession>
<protein>
    <submittedName>
        <fullName evidence="1">Uncharacterized protein</fullName>
    </submittedName>
</protein>
<dbReference type="AlphaFoldDB" id="A0A4V6IDX3"/>
<dbReference type="Proteomes" id="UP000290013">
    <property type="component" value="Chromosome"/>
</dbReference>
<reference evidence="1 2" key="1">
    <citation type="submission" date="2019-02" db="EMBL/GenBank/DDBJ databases">
        <authorList>
            <consortium name="Pathogen Informatics"/>
        </authorList>
    </citation>
    <scope>NUCLEOTIDE SEQUENCE [LARGE SCALE GENOMIC DNA]</scope>
    <source>
        <strain evidence="1 2">3012STDY6944375</strain>
    </source>
</reference>
<evidence type="ECO:0000313" key="2">
    <source>
        <dbReference type="Proteomes" id="UP000290013"/>
    </source>
</evidence>
<name>A0A4V6IDX3_9FLAO</name>
<proteinExistence type="predicted"/>
<evidence type="ECO:0000313" key="1">
    <source>
        <dbReference type="EMBL" id="VFB05154.1"/>
    </source>
</evidence>